<accession>A0A9N9IPP9</accession>
<feature type="non-terminal residue" evidence="1">
    <location>
        <position position="109"/>
    </location>
</feature>
<sequence>RPTAKNIFQKLEKWYGFIEELDEIDIDEYDISIIELDESDKPEKVEICNKFWESDEMAKQLPVTLQKHHDDTYTSQFIDTYDISQRYNELFKSVNLSQQHDESVYIGKT</sequence>
<evidence type="ECO:0000313" key="2">
    <source>
        <dbReference type="Proteomes" id="UP000789342"/>
    </source>
</evidence>
<dbReference type="AlphaFoldDB" id="A0A9N9IPP9"/>
<dbReference type="OrthoDB" id="2424630at2759"/>
<organism evidence="1 2">
    <name type="scientific">Acaulospora morrowiae</name>
    <dbReference type="NCBI Taxonomy" id="94023"/>
    <lineage>
        <taxon>Eukaryota</taxon>
        <taxon>Fungi</taxon>
        <taxon>Fungi incertae sedis</taxon>
        <taxon>Mucoromycota</taxon>
        <taxon>Glomeromycotina</taxon>
        <taxon>Glomeromycetes</taxon>
        <taxon>Diversisporales</taxon>
        <taxon>Acaulosporaceae</taxon>
        <taxon>Acaulospora</taxon>
    </lineage>
</organism>
<reference evidence="1" key="1">
    <citation type="submission" date="2021-06" db="EMBL/GenBank/DDBJ databases">
        <authorList>
            <person name="Kallberg Y."/>
            <person name="Tangrot J."/>
            <person name="Rosling A."/>
        </authorList>
    </citation>
    <scope>NUCLEOTIDE SEQUENCE</scope>
    <source>
        <strain evidence="1">CL551</strain>
    </source>
</reference>
<name>A0A9N9IPP9_9GLOM</name>
<proteinExistence type="predicted"/>
<protein>
    <submittedName>
        <fullName evidence="1">567_t:CDS:1</fullName>
    </submittedName>
</protein>
<feature type="non-terminal residue" evidence="1">
    <location>
        <position position="1"/>
    </location>
</feature>
<evidence type="ECO:0000313" key="1">
    <source>
        <dbReference type="EMBL" id="CAG8746230.1"/>
    </source>
</evidence>
<keyword evidence="2" id="KW-1185">Reference proteome</keyword>
<dbReference type="Proteomes" id="UP000789342">
    <property type="component" value="Unassembled WGS sequence"/>
</dbReference>
<dbReference type="EMBL" id="CAJVPV010033079">
    <property type="protein sequence ID" value="CAG8746230.1"/>
    <property type="molecule type" value="Genomic_DNA"/>
</dbReference>
<comment type="caution">
    <text evidence="1">The sequence shown here is derived from an EMBL/GenBank/DDBJ whole genome shotgun (WGS) entry which is preliminary data.</text>
</comment>
<gene>
    <name evidence="1" type="ORF">AMORRO_LOCUS15056</name>
</gene>